<dbReference type="AlphaFoldDB" id="A0A3M9MSD5"/>
<evidence type="ECO:0000313" key="3">
    <source>
        <dbReference type="EMBL" id="RNI27628.1"/>
    </source>
</evidence>
<reference evidence="3 4" key="1">
    <citation type="submission" date="2018-11" db="EMBL/GenBank/DDBJ databases">
        <title>Rufibacter latericius sp. nov., isolated from water in Baiyang Lake.</title>
        <authorList>
            <person name="Yang Y."/>
        </authorList>
    </citation>
    <scope>NUCLEOTIDE SEQUENCE [LARGE SCALE GENOMIC DNA]</scope>
    <source>
        <strain evidence="3 4">MCC P1</strain>
    </source>
</reference>
<accession>A0A3M9MSD5</accession>
<dbReference type="InterPro" id="IPR024385">
    <property type="entry name" value="DUF3854"/>
</dbReference>
<dbReference type="InterPro" id="IPR027417">
    <property type="entry name" value="P-loop_NTPase"/>
</dbReference>
<name>A0A3M9MSD5_9BACT</name>
<gene>
    <name evidence="3" type="ORF">EFA69_16045</name>
</gene>
<protein>
    <submittedName>
        <fullName evidence="3">DUF3854 domain-containing protein</fullName>
    </submittedName>
</protein>
<evidence type="ECO:0000259" key="1">
    <source>
        <dbReference type="Pfam" id="PF12965"/>
    </source>
</evidence>
<comment type="caution">
    <text evidence="3">The sequence shown here is derived from an EMBL/GenBank/DDBJ whole genome shotgun (WGS) entry which is preliminary data.</text>
</comment>
<dbReference type="Pfam" id="PF12965">
    <property type="entry name" value="DUF3854"/>
    <property type="match status" value="1"/>
</dbReference>
<evidence type="ECO:0000259" key="2">
    <source>
        <dbReference type="Pfam" id="PF19263"/>
    </source>
</evidence>
<dbReference type="InterPro" id="IPR045455">
    <property type="entry name" value="NrS-1_pol-like_helicase"/>
</dbReference>
<dbReference type="Gene3D" id="3.40.50.300">
    <property type="entry name" value="P-loop containing nucleotide triphosphate hydrolases"/>
    <property type="match status" value="1"/>
</dbReference>
<dbReference type="OrthoDB" id="608366at2"/>
<dbReference type="Pfam" id="PF19263">
    <property type="entry name" value="DUF5906"/>
    <property type="match status" value="1"/>
</dbReference>
<organism evidence="3 4">
    <name type="scientific">Rufibacter immobilis</name>
    <dbReference type="NCBI Taxonomy" id="1348778"/>
    <lineage>
        <taxon>Bacteria</taxon>
        <taxon>Pseudomonadati</taxon>
        <taxon>Bacteroidota</taxon>
        <taxon>Cytophagia</taxon>
        <taxon>Cytophagales</taxon>
        <taxon>Hymenobacteraceae</taxon>
        <taxon>Rufibacter</taxon>
    </lineage>
</organism>
<sequence length="766" mass="88228">MEGKMTNTEEKTLPYWKTRLQELGLTKEQNEIMVVFPGSEEPQKKRLLTAAGKNDLGILYLDLKKEGDAYVAMTTKEKQVHEKTGVETIETVAYYNIRLQKPFGDNKYKLPADAPALPYLTTPVIEAACSKSKFIIPVLVLVEGSLKALKGAMHGIFAIGINGIYGTRARGKKDLHPIVKKVLENCQVQNLVYLQDADARDANMKYLADAGQRPMNFANAVWAFKKATKELKNRPNCFYAHVKEDIGQKGLDDVLIAQKGNEMEVVEDLFKLREASKYFQIQDLEKDLKNIEDIHDYFKVSNAKQFYNAHSDALGNEPFYFLGDQYKYNDEEDELKMVLPGIVKDYVLVGNRYAKLYFELNSKGLPEPVRDVRTESRIISDFMRQGKTEKQAKELMLQIPDYEAFCNEPDFLNFKQEHVIQGRFKLMNLAYPLEHEPQDGDWSTIRGFLEHIFYNGGNSKLSVGLDMIQMYYTKPKQKQRILALVSRENETGKSTFLSFMRAVFGQNMSIIGATDFRSQFNPYIVKSLVGVDEGKIEDPTIIEAIKSMVTTDYANFNDKMVSARPVINRVKLIMTTNHIFDFANINEDENKWFVLEVGKIKNKNNDLMSEMVREIPAFLHFLRNRKLEHFTTTSRFAIPDEAVETEALARVKENSTPPLVAMIKDYIIDRFQEHNETEILIDRLRLCEALRYREKTDKISAYEVMVSLKRDLNLKPSKTSEHFRYPLPMVDVVENEGEEGLLPSFNVEWKYASGKVYTFKREDFIK</sequence>
<dbReference type="EMBL" id="RJJE01000017">
    <property type="protein sequence ID" value="RNI27628.1"/>
    <property type="molecule type" value="Genomic_DNA"/>
</dbReference>
<evidence type="ECO:0000313" key="4">
    <source>
        <dbReference type="Proteomes" id="UP000271010"/>
    </source>
</evidence>
<feature type="domain" description="NrS-1 polymerase-like helicase" evidence="2">
    <location>
        <begin position="484"/>
        <end position="583"/>
    </location>
</feature>
<dbReference type="SUPFAM" id="SSF52540">
    <property type="entry name" value="P-loop containing nucleoside triphosphate hydrolases"/>
    <property type="match status" value="1"/>
</dbReference>
<feature type="domain" description="DUF3854" evidence="1">
    <location>
        <begin position="136"/>
        <end position="259"/>
    </location>
</feature>
<proteinExistence type="predicted"/>
<dbReference type="Proteomes" id="UP000271010">
    <property type="component" value="Unassembled WGS sequence"/>
</dbReference>
<keyword evidence="4" id="KW-1185">Reference proteome</keyword>